<comment type="caution">
    <text evidence="3">The sequence shown here is derived from an EMBL/GenBank/DDBJ whole genome shotgun (WGS) entry which is preliminary data.</text>
</comment>
<organism evidence="3 4">
    <name type="scientific">Mariprofundus micogutta</name>
    <dbReference type="NCBI Taxonomy" id="1921010"/>
    <lineage>
        <taxon>Bacteria</taxon>
        <taxon>Pseudomonadati</taxon>
        <taxon>Pseudomonadota</taxon>
        <taxon>Candidatius Mariprofundia</taxon>
        <taxon>Mariprofundales</taxon>
        <taxon>Mariprofundaceae</taxon>
        <taxon>Mariprofundus</taxon>
    </lineage>
</organism>
<gene>
    <name evidence="3" type="ORF">MMIC_P2241</name>
</gene>
<dbReference type="PANTHER" id="PTHR40278">
    <property type="entry name" value="DNA UTILIZATION PROTEIN HOFN"/>
    <property type="match status" value="1"/>
</dbReference>
<dbReference type="EMBL" id="BDFD01000024">
    <property type="protein sequence ID" value="GAV21259.1"/>
    <property type="molecule type" value="Genomic_DNA"/>
</dbReference>
<evidence type="ECO:0000313" key="3">
    <source>
        <dbReference type="EMBL" id="GAV21259.1"/>
    </source>
</evidence>
<keyword evidence="2" id="KW-0812">Transmembrane</keyword>
<evidence type="ECO:0000256" key="2">
    <source>
        <dbReference type="SAM" id="Phobius"/>
    </source>
</evidence>
<dbReference type="RefSeq" id="WP_072660554.1">
    <property type="nucleotide sequence ID" value="NZ_BDFD01000024.1"/>
</dbReference>
<dbReference type="STRING" id="1921010.MMIC_P2241"/>
<proteinExistence type="predicted"/>
<dbReference type="OrthoDB" id="5296173at2"/>
<protein>
    <submittedName>
        <fullName evidence="3">Type IV pilus assembly protein PilN</fullName>
    </submittedName>
</protein>
<keyword evidence="1" id="KW-0175">Coiled coil</keyword>
<keyword evidence="2" id="KW-0472">Membrane</keyword>
<dbReference type="Proteomes" id="UP000231632">
    <property type="component" value="Unassembled WGS sequence"/>
</dbReference>
<keyword evidence="4" id="KW-1185">Reference proteome</keyword>
<dbReference type="InterPro" id="IPR007813">
    <property type="entry name" value="PilN"/>
</dbReference>
<feature type="transmembrane region" description="Helical" evidence="2">
    <location>
        <begin position="21"/>
        <end position="39"/>
    </location>
</feature>
<accession>A0A1L8CR08</accession>
<evidence type="ECO:0000256" key="1">
    <source>
        <dbReference type="SAM" id="Coils"/>
    </source>
</evidence>
<dbReference type="PANTHER" id="PTHR40278:SF1">
    <property type="entry name" value="DNA UTILIZATION PROTEIN HOFN"/>
    <property type="match status" value="1"/>
</dbReference>
<dbReference type="InterPro" id="IPR052534">
    <property type="entry name" value="Extracell_DNA_Util/SecSys_Comp"/>
</dbReference>
<keyword evidence="2" id="KW-1133">Transmembrane helix</keyword>
<sequence length="194" mass="21812">MIRINLLPYRVARRQQQIMHHVSIFFGVVIIAALLALSAHTASSLQLADLKEETLLLQKQNAELKHKIGKIHNLDALRTDVERKLKTVDRLQEGRFHSLKTLHEVAQVIPENVWVKTLKHSGTDITLSGLGESNKAVANFMRKLDRSPLFDNVQLTVISRVMVNGLPVRSFNLKIRRVEESAKAKTADAKKGAS</sequence>
<dbReference type="Pfam" id="PF05137">
    <property type="entry name" value="PilN"/>
    <property type="match status" value="1"/>
</dbReference>
<dbReference type="AlphaFoldDB" id="A0A1L8CR08"/>
<reference evidence="3 4" key="1">
    <citation type="journal article" date="2017" name="Arch. Microbiol.">
        <title>Mariprofundus micogutta sp. nov., a novel iron-oxidizing zetaproteobacterium isolated from a deep-sea hydrothermal field at the Bayonnaise knoll of the Izu-Ogasawara arc, and a description of Mariprofundales ord. nov. and Zetaproteobacteria classis nov.</title>
        <authorList>
            <person name="Makita H."/>
            <person name="Tanaka E."/>
            <person name="Mitsunobu S."/>
            <person name="Miyazaki M."/>
            <person name="Nunoura T."/>
            <person name="Uematsu K."/>
            <person name="Takaki Y."/>
            <person name="Nishi S."/>
            <person name="Shimamura S."/>
            <person name="Takai K."/>
        </authorList>
    </citation>
    <scope>NUCLEOTIDE SEQUENCE [LARGE SCALE GENOMIC DNA]</scope>
    <source>
        <strain evidence="3 4">ET2</strain>
    </source>
</reference>
<name>A0A1L8CR08_9PROT</name>
<feature type="coiled-coil region" evidence="1">
    <location>
        <begin position="47"/>
        <end position="94"/>
    </location>
</feature>
<evidence type="ECO:0000313" key="4">
    <source>
        <dbReference type="Proteomes" id="UP000231632"/>
    </source>
</evidence>